<keyword evidence="3" id="KW-1185">Reference proteome</keyword>
<proteinExistence type="predicted"/>
<dbReference type="Pfam" id="PF06985">
    <property type="entry name" value="HET"/>
    <property type="match status" value="1"/>
</dbReference>
<name>A0A9P9WNB5_9PEZI</name>
<accession>A0A9P9WNB5</accession>
<evidence type="ECO:0000313" key="3">
    <source>
        <dbReference type="Proteomes" id="UP000829685"/>
    </source>
</evidence>
<comment type="caution">
    <text evidence="2">The sequence shown here is derived from an EMBL/GenBank/DDBJ whole genome shotgun (WGS) entry which is preliminary data.</text>
</comment>
<evidence type="ECO:0000259" key="1">
    <source>
        <dbReference type="Pfam" id="PF06985"/>
    </source>
</evidence>
<dbReference type="PANTHER" id="PTHR10622">
    <property type="entry name" value="HET DOMAIN-CONTAINING PROTEIN"/>
    <property type="match status" value="1"/>
</dbReference>
<dbReference type="AlphaFoldDB" id="A0A9P9WNB5"/>
<evidence type="ECO:0000313" key="2">
    <source>
        <dbReference type="EMBL" id="KAI1871820.1"/>
    </source>
</evidence>
<dbReference type="EMBL" id="JAFIMR010000012">
    <property type="protein sequence ID" value="KAI1871820.1"/>
    <property type="molecule type" value="Genomic_DNA"/>
</dbReference>
<sequence>MRLLNTRTFILETFHDSTIIPRYAILSHTWEEEEVLFEDVTNQPHSVWMQKKGASKVIASCRQALRDDSAYIWIDTCCIEKSSSAELSEAINSMFRWYQEAAICYAYLSDATDNHGKCRWYSRGWTLQELIAPPILNFYNKDWKFVGTRHSDALLISKITGIDTRLLCRTTNIRDALSSFSIATKMYWASRRSTTKEEDRAYCLMGLFDVHMPLLYGEGHKAFQRLQEEVLRNTKDNSILAFHSTARDNSSGWGILASGAESFHWDLPLTQSSISQSRIRIDGDELHLEGVICPLRLKDSNRTDLYMLRLDCRFADALSMPALILERFPGSSRFRRRSSGLTRLVPHEPFLRLGDNSRPTHYMPHLELAKRQEVVIAQPQTHLEVPFSRNLNLRTLTQDEGLDFCLSHSVDSQSDIHLLHLERDTPFSGTFGGLAAFVGGSGVCFFLDWASTKIFDSSTGQPVRKHWCFIRSLREQRILSMLQSPEHGLPPLSEYLKQVFGGRNPLYKRILDLDAPDQHDISGTVVDGAYLVNAEVTSDELLSDIVFHLDVVIQRTRSSS</sequence>
<gene>
    <name evidence="2" type="ORF">JX265_005806</name>
</gene>
<feature type="domain" description="Heterokaryon incompatibility" evidence="1">
    <location>
        <begin position="23"/>
        <end position="116"/>
    </location>
</feature>
<dbReference type="Proteomes" id="UP000829685">
    <property type="component" value="Unassembled WGS sequence"/>
</dbReference>
<dbReference type="PANTHER" id="PTHR10622:SF10">
    <property type="entry name" value="HET DOMAIN-CONTAINING PROTEIN"/>
    <property type="match status" value="1"/>
</dbReference>
<organism evidence="2 3">
    <name type="scientific">Neoarthrinium moseri</name>
    <dbReference type="NCBI Taxonomy" id="1658444"/>
    <lineage>
        <taxon>Eukaryota</taxon>
        <taxon>Fungi</taxon>
        <taxon>Dikarya</taxon>
        <taxon>Ascomycota</taxon>
        <taxon>Pezizomycotina</taxon>
        <taxon>Sordariomycetes</taxon>
        <taxon>Xylariomycetidae</taxon>
        <taxon>Amphisphaeriales</taxon>
        <taxon>Apiosporaceae</taxon>
        <taxon>Neoarthrinium</taxon>
    </lineage>
</organism>
<dbReference type="InterPro" id="IPR010730">
    <property type="entry name" value="HET"/>
</dbReference>
<reference evidence="2" key="1">
    <citation type="submission" date="2021-03" db="EMBL/GenBank/DDBJ databases">
        <title>Revisited historic fungal species revealed as producer of novel bioactive compounds through whole genome sequencing and comparative genomics.</title>
        <authorList>
            <person name="Vignolle G.A."/>
            <person name="Hochenegger N."/>
            <person name="Mach R.L."/>
            <person name="Mach-Aigner A.R."/>
            <person name="Javad Rahimi M."/>
            <person name="Salim K.A."/>
            <person name="Chan C.M."/>
            <person name="Lim L.B.L."/>
            <person name="Cai F."/>
            <person name="Druzhinina I.S."/>
            <person name="U'Ren J.M."/>
            <person name="Derntl C."/>
        </authorList>
    </citation>
    <scope>NUCLEOTIDE SEQUENCE</scope>
    <source>
        <strain evidence="2">TUCIM 5799</strain>
    </source>
</reference>
<protein>
    <recommendedName>
        <fullName evidence="1">Heterokaryon incompatibility domain-containing protein</fullName>
    </recommendedName>
</protein>